<proteinExistence type="predicted"/>
<organism evidence="1 2">
    <name type="scientific">Adineta steineri</name>
    <dbReference type="NCBI Taxonomy" id="433720"/>
    <lineage>
        <taxon>Eukaryota</taxon>
        <taxon>Metazoa</taxon>
        <taxon>Spiralia</taxon>
        <taxon>Gnathifera</taxon>
        <taxon>Rotifera</taxon>
        <taxon>Eurotatoria</taxon>
        <taxon>Bdelloidea</taxon>
        <taxon>Adinetida</taxon>
        <taxon>Adinetidae</taxon>
        <taxon>Adineta</taxon>
    </lineage>
</organism>
<dbReference type="EMBL" id="CAJNOM010001140">
    <property type="protein sequence ID" value="CAF1594589.1"/>
    <property type="molecule type" value="Genomic_DNA"/>
</dbReference>
<reference evidence="1" key="1">
    <citation type="submission" date="2021-02" db="EMBL/GenBank/DDBJ databases">
        <authorList>
            <person name="Nowell W R."/>
        </authorList>
    </citation>
    <scope>NUCLEOTIDE SEQUENCE</scope>
</reference>
<evidence type="ECO:0000313" key="1">
    <source>
        <dbReference type="EMBL" id="CAF1594589.1"/>
    </source>
</evidence>
<gene>
    <name evidence="1" type="ORF">QVE165_LOCUS51698</name>
</gene>
<keyword evidence="2" id="KW-1185">Reference proteome</keyword>
<evidence type="ECO:0000313" key="2">
    <source>
        <dbReference type="Proteomes" id="UP000663832"/>
    </source>
</evidence>
<accession>A0A816ADA5</accession>
<comment type="caution">
    <text evidence="1">The sequence shown here is derived from an EMBL/GenBank/DDBJ whole genome shotgun (WGS) entry which is preliminary data.</text>
</comment>
<dbReference type="AlphaFoldDB" id="A0A816ADA5"/>
<name>A0A816ADA5_9BILA</name>
<sequence>MSTFIDKCDNKDKIDNVKFEPMDIKEIASSITIKEQDNENKLQILNLIIERETDENKITQLYIERIAILFHMDKWHGK</sequence>
<protein>
    <submittedName>
        <fullName evidence="1">Uncharacterized protein</fullName>
    </submittedName>
</protein>
<dbReference type="Proteomes" id="UP000663832">
    <property type="component" value="Unassembled WGS sequence"/>
</dbReference>